<protein>
    <recommendedName>
        <fullName evidence="3">DUF2116 family Zn-ribbon domain-containing protein</fullName>
    </recommendedName>
</protein>
<evidence type="ECO:0008006" key="3">
    <source>
        <dbReference type="Google" id="ProtNLM"/>
    </source>
</evidence>
<proteinExistence type="predicted"/>
<sequence length="120" mass="13964">MKYCQDCGTLIKGRTDKKFCDDYCRCHYNNVINRNRDQNFKKINSILKKNTGILEKLIQQGIKTSTPYLLSAAGFNFSFFTHQLNEQNGKICIYCYNYGYIKINEEQLAIKQVTHSLSSN</sequence>
<dbReference type="AlphaFoldDB" id="A0A327SAQ8"/>
<dbReference type="EMBL" id="QLLR01000024">
    <property type="protein sequence ID" value="RAJ26169.1"/>
    <property type="molecule type" value="Genomic_DNA"/>
</dbReference>
<dbReference type="Proteomes" id="UP000249754">
    <property type="component" value="Unassembled WGS sequence"/>
</dbReference>
<dbReference type="RefSeq" id="WP_111635267.1">
    <property type="nucleotide sequence ID" value="NZ_QLLR01000024.1"/>
</dbReference>
<gene>
    <name evidence="1" type="ORF">LY11_03875</name>
</gene>
<evidence type="ECO:0000313" key="2">
    <source>
        <dbReference type="Proteomes" id="UP000249754"/>
    </source>
</evidence>
<comment type="caution">
    <text evidence="1">The sequence shown here is derived from an EMBL/GenBank/DDBJ whole genome shotgun (WGS) entry which is preliminary data.</text>
</comment>
<name>A0A327SAQ8_9SPHI</name>
<organism evidence="1 2">
    <name type="scientific">Pedobacter cryoconitis</name>
    <dbReference type="NCBI Taxonomy" id="188932"/>
    <lineage>
        <taxon>Bacteria</taxon>
        <taxon>Pseudomonadati</taxon>
        <taxon>Bacteroidota</taxon>
        <taxon>Sphingobacteriia</taxon>
        <taxon>Sphingobacteriales</taxon>
        <taxon>Sphingobacteriaceae</taxon>
        <taxon>Pedobacter</taxon>
    </lineage>
</organism>
<reference evidence="1 2" key="1">
    <citation type="submission" date="2018-06" db="EMBL/GenBank/DDBJ databases">
        <title>Genomic Encyclopedia of Archaeal and Bacterial Type Strains, Phase II (KMG-II): from individual species to whole genera.</title>
        <authorList>
            <person name="Goeker M."/>
        </authorList>
    </citation>
    <scope>NUCLEOTIDE SEQUENCE [LARGE SCALE GENOMIC DNA]</scope>
    <source>
        <strain evidence="1 2">DSM 14825</strain>
    </source>
</reference>
<evidence type="ECO:0000313" key="1">
    <source>
        <dbReference type="EMBL" id="RAJ26169.1"/>
    </source>
</evidence>
<accession>A0A327SAQ8</accession>
<dbReference type="OrthoDB" id="5187906at2"/>
<dbReference type="STRING" id="188932.AY601_3513"/>